<comment type="caution">
    <text evidence="3">The sequence shown here is derived from an EMBL/GenBank/DDBJ whole genome shotgun (WGS) entry which is preliminary data.</text>
</comment>
<dbReference type="Proteomes" id="UP000011550">
    <property type="component" value="Unassembled WGS sequence"/>
</dbReference>
<dbReference type="InterPro" id="IPR050275">
    <property type="entry name" value="PGM_Phosphatase"/>
</dbReference>
<dbReference type="InterPro" id="IPR013078">
    <property type="entry name" value="His_Pase_superF_clade-1"/>
</dbReference>
<feature type="active site" description="Proton donor/acceptor" evidence="1">
    <location>
        <position position="83"/>
    </location>
</feature>
<name>M0IGC5_9EURY</name>
<evidence type="ECO:0000313" key="3">
    <source>
        <dbReference type="EMBL" id="ELZ95102.1"/>
    </source>
</evidence>
<reference evidence="3 4" key="1">
    <citation type="journal article" date="2014" name="PLoS Genet.">
        <title>Phylogenetically driven sequencing of extremely halophilic archaea reveals strategies for static and dynamic osmo-response.</title>
        <authorList>
            <person name="Becker E.A."/>
            <person name="Seitzer P.M."/>
            <person name="Tritt A."/>
            <person name="Larsen D."/>
            <person name="Krusor M."/>
            <person name="Yao A.I."/>
            <person name="Wu D."/>
            <person name="Madern D."/>
            <person name="Eisen J.A."/>
            <person name="Darling A.E."/>
            <person name="Facciotti M.T."/>
        </authorList>
    </citation>
    <scope>NUCLEOTIDE SEQUENCE [LARGE SCALE GENOMIC DNA]</scope>
    <source>
        <strain evidence="3 4">ATCC BAA-1512</strain>
    </source>
</reference>
<keyword evidence="4" id="KW-1185">Reference proteome</keyword>
<dbReference type="PROSITE" id="PS00175">
    <property type="entry name" value="PG_MUTASE"/>
    <property type="match status" value="1"/>
</dbReference>
<dbReference type="STRING" id="662479.C440_08497"/>
<dbReference type="OrthoDB" id="304253at2157"/>
<dbReference type="RefSeq" id="WP_008319934.1">
    <property type="nucleotide sequence ID" value="NZ_AOLN01000011.1"/>
</dbReference>
<feature type="binding site" evidence="2">
    <location>
        <begin position="8"/>
        <end position="15"/>
    </location>
    <ligand>
        <name>substrate</name>
    </ligand>
</feature>
<dbReference type="InterPro" id="IPR001345">
    <property type="entry name" value="PG/BPGM_mutase_AS"/>
</dbReference>
<feature type="active site" description="Tele-phosphohistidine intermediate" evidence="1">
    <location>
        <position position="9"/>
    </location>
</feature>
<protein>
    <submittedName>
        <fullName evidence="3">Phosphoglycerate mutase</fullName>
    </submittedName>
</protein>
<dbReference type="Gene3D" id="3.40.50.1240">
    <property type="entry name" value="Phosphoglycerate mutase-like"/>
    <property type="match status" value="1"/>
</dbReference>
<proteinExistence type="predicted"/>
<dbReference type="Pfam" id="PF00300">
    <property type="entry name" value="His_Phos_1"/>
    <property type="match status" value="1"/>
</dbReference>
<dbReference type="InterPro" id="IPR029033">
    <property type="entry name" value="His_PPase_superfam"/>
</dbReference>
<feature type="binding site" evidence="2">
    <location>
        <position position="59"/>
    </location>
    <ligand>
        <name>substrate</name>
    </ligand>
</feature>
<accession>M0IGC5</accession>
<dbReference type="SMART" id="SM00855">
    <property type="entry name" value="PGAM"/>
    <property type="match status" value="1"/>
</dbReference>
<dbReference type="PANTHER" id="PTHR48100">
    <property type="entry name" value="BROAD-SPECIFICITY PHOSPHATASE YOR283W-RELATED"/>
    <property type="match status" value="1"/>
</dbReference>
<dbReference type="CDD" id="cd07067">
    <property type="entry name" value="HP_PGM_like"/>
    <property type="match status" value="1"/>
</dbReference>
<sequence length="211" mass="23123">MATLLLARHGETTWNRAGRVQGWAPVSLTERGHGQADALARHVADTYDIDRLVSSDIERAQETARPIVRESGLEPVLDPAWRERDVGSFQGLDFDDVTERYPQYALSAVGSPAARERPPSGESLVEVRRRVRNARTGLADSLSPDETVLVVTHSAPIRLSLGEVKGLDIVETMLSQPLENGSLCELDVEVVEGDEPLVHVVAENETHFLTA</sequence>
<dbReference type="EMBL" id="AOLN01000011">
    <property type="protein sequence ID" value="ELZ95102.1"/>
    <property type="molecule type" value="Genomic_DNA"/>
</dbReference>
<evidence type="ECO:0000313" key="4">
    <source>
        <dbReference type="Proteomes" id="UP000011550"/>
    </source>
</evidence>
<dbReference type="AlphaFoldDB" id="M0IGC5"/>
<dbReference type="GO" id="GO:0016791">
    <property type="term" value="F:phosphatase activity"/>
    <property type="evidence" value="ECO:0007669"/>
    <property type="project" value="TreeGrafter"/>
</dbReference>
<dbReference type="PANTHER" id="PTHR48100:SF62">
    <property type="entry name" value="GLUCOSYL-3-PHOSPHOGLYCERATE PHOSPHATASE"/>
    <property type="match status" value="1"/>
</dbReference>
<evidence type="ECO:0000256" key="1">
    <source>
        <dbReference type="PIRSR" id="PIRSR613078-1"/>
    </source>
</evidence>
<dbReference type="SUPFAM" id="SSF53254">
    <property type="entry name" value="Phosphoglycerate mutase-like"/>
    <property type="match status" value="1"/>
</dbReference>
<organism evidence="3 4">
    <name type="scientific">Haloferax mucosum ATCC BAA-1512</name>
    <dbReference type="NCBI Taxonomy" id="662479"/>
    <lineage>
        <taxon>Archaea</taxon>
        <taxon>Methanobacteriati</taxon>
        <taxon>Methanobacteriota</taxon>
        <taxon>Stenosarchaea group</taxon>
        <taxon>Halobacteria</taxon>
        <taxon>Halobacteriales</taxon>
        <taxon>Haloferacaceae</taxon>
        <taxon>Haloferax</taxon>
    </lineage>
</organism>
<dbReference type="PATRIC" id="fig|662479.7.peg.1715"/>
<gene>
    <name evidence="3" type="ORF">C440_08497</name>
</gene>
<evidence type="ECO:0000256" key="2">
    <source>
        <dbReference type="PIRSR" id="PIRSR613078-2"/>
    </source>
</evidence>
<dbReference type="GO" id="GO:0005737">
    <property type="term" value="C:cytoplasm"/>
    <property type="evidence" value="ECO:0007669"/>
    <property type="project" value="TreeGrafter"/>
</dbReference>